<dbReference type="Pfam" id="PF05626">
    <property type="entry name" value="DUF790"/>
    <property type="match status" value="1"/>
</dbReference>
<name>A0A6C2YV66_9BACT</name>
<reference evidence="1" key="1">
    <citation type="submission" date="2019-04" db="EMBL/GenBank/DDBJ databases">
        <authorList>
            <consortium name="Science for Life Laboratories"/>
        </authorList>
    </citation>
    <scope>NUCLEOTIDE SEQUENCE</scope>
    <source>
        <strain evidence="1">MBLW1</strain>
    </source>
</reference>
<dbReference type="InterPro" id="IPR008508">
    <property type="entry name" value="Bax1"/>
</dbReference>
<keyword evidence="2" id="KW-1185">Reference proteome</keyword>
<dbReference type="PIRSF" id="PIRSF019435">
    <property type="entry name" value="UCP019435"/>
    <property type="match status" value="1"/>
</dbReference>
<dbReference type="EMBL" id="LR593887">
    <property type="protein sequence ID" value="VTS06970.1"/>
    <property type="molecule type" value="Genomic_DNA"/>
</dbReference>
<organism evidence="1">
    <name type="scientific">Tuwongella immobilis</name>
    <dbReference type="NCBI Taxonomy" id="692036"/>
    <lineage>
        <taxon>Bacteria</taxon>
        <taxon>Pseudomonadati</taxon>
        <taxon>Planctomycetota</taxon>
        <taxon>Planctomycetia</taxon>
        <taxon>Gemmatales</taxon>
        <taxon>Gemmataceae</taxon>
        <taxon>Tuwongella</taxon>
    </lineage>
</organism>
<evidence type="ECO:0000313" key="2">
    <source>
        <dbReference type="Proteomes" id="UP000464378"/>
    </source>
</evidence>
<dbReference type="AlphaFoldDB" id="A0A6C2YV66"/>
<dbReference type="EMBL" id="LR586016">
    <property type="protein sequence ID" value="VIP04805.1"/>
    <property type="molecule type" value="Genomic_DNA"/>
</dbReference>
<accession>A0A6C2YV66</accession>
<dbReference type="PANTHER" id="PTHR39640:SF1">
    <property type="entry name" value="DUF790 FAMILY PROTEIN"/>
    <property type="match status" value="1"/>
</dbReference>
<dbReference type="Proteomes" id="UP000464378">
    <property type="component" value="Chromosome"/>
</dbReference>
<dbReference type="InParanoid" id="A0A6C2YV66"/>
<evidence type="ECO:0008006" key="3">
    <source>
        <dbReference type="Google" id="ProtNLM"/>
    </source>
</evidence>
<protein>
    <recommendedName>
        <fullName evidence="3">DUF790 family protein</fullName>
    </recommendedName>
</protein>
<dbReference type="PANTHER" id="PTHR39640">
    <property type="entry name" value="VNG6129C"/>
    <property type="match status" value="1"/>
</dbReference>
<proteinExistence type="predicted"/>
<dbReference type="RefSeq" id="WP_162659834.1">
    <property type="nucleotide sequence ID" value="NZ_LR593887.1"/>
</dbReference>
<gene>
    <name evidence="1" type="ORF">GMBLW1_43880</name>
</gene>
<evidence type="ECO:0000313" key="1">
    <source>
        <dbReference type="EMBL" id="VIP04805.1"/>
    </source>
</evidence>
<sequence length="411" mass="47192">MLSGKQVRVKAVKNRIVPQYIDPKEIQWLRVATSLLEIYNRATGMSREEIDDEIRELFGEQPGQLVHEGLAKLLADRCEFEADSELSPEEVRAQVFQRAATARAEAAQRGEPFDRDAILREVALGLGLTGENLAEQVERGMFADLKSEQRLIHFDNITAEMLLHRYNTALAQAVLLRAVRVEVTIRHEPPPRLRALIRSIKFHRLIAEFDCPAPSMYTIRLDGPLSLFTATQKYGMQLAMFLPSLLNCHEFELRAVVRWGVARKEKLFHLSSRDGLKSHLPDYGSYTPLELRLFAEQFQKSKSDWELRAETAVLPLDRSFWVPDFRLVHRPSGRSILLEILGFWRRVDAEKHYRKLKAAAPEPFLLAVGEQQRMDETDTAELPAEIYRFKRTPLVDEIAKRATQILSEQPS</sequence>
<dbReference type="KEGG" id="tim:GMBLW1_43880"/>